<feature type="domain" description="Carboxylesterase type B" evidence="5">
    <location>
        <begin position="370"/>
        <end position="484"/>
    </location>
</feature>
<name>A0A6G1I303_9PEZI</name>
<keyword evidence="4" id="KW-0732">Signal</keyword>
<dbReference type="Gene3D" id="3.40.50.1820">
    <property type="entry name" value="alpha/beta hydrolase"/>
    <property type="match status" value="1"/>
</dbReference>
<dbReference type="InterPro" id="IPR019826">
    <property type="entry name" value="Carboxylesterase_B_AS"/>
</dbReference>
<dbReference type="GO" id="GO:0004104">
    <property type="term" value="F:cholinesterase activity"/>
    <property type="evidence" value="ECO:0007669"/>
    <property type="project" value="InterPro"/>
</dbReference>
<dbReference type="Pfam" id="PF00135">
    <property type="entry name" value="COesterase"/>
    <property type="match status" value="2"/>
</dbReference>
<dbReference type="InterPro" id="IPR002018">
    <property type="entry name" value="CarbesteraseB"/>
</dbReference>
<comment type="similarity">
    <text evidence="1 4">Belongs to the type-B carboxylesterase/lipase family.</text>
</comment>
<dbReference type="AlphaFoldDB" id="A0A6G1I303"/>
<evidence type="ECO:0000256" key="1">
    <source>
        <dbReference type="ARBA" id="ARBA00005964"/>
    </source>
</evidence>
<gene>
    <name evidence="6" type="ORF">EJ06DRAFT_536977</name>
</gene>
<keyword evidence="7" id="KW-1185">Reference proteome</keyword>
<dbReference type="InterPro" id="IPR029058">
    <property type="entry name" value="AB_hydrolase_fold"/>
</dbReference>
<dbReference type="PANTHER" id="PTHR43918">
    <property type="entry name" value="ACETYLCHOLINESTERASE"/>
    <property type="match status" value="1"/>
</dbReference>
<protein>
    <recommendedName>
        <fullName evidence="4">Carboxylic ester hydrolase</fullName>
        <ecNumber evidence="4">3.1.1.-</ecNumber>
    </recommendedName>
</protein>
<dbReference type="PRINTS" id="PR00878">
    <property type="entry name" value="CHOLNESTRASE"/>
</dbReference>
<evidence type="ECO:0000313" key="6">
    <source>
        <dbReference type="EMBL" id="KAF2402642.1"/>
    </source>
</evidence>
<dbReference type="InterPro" id="IPR000997">
    <property type="entry name" value="Cholinesterase"/>
</dbReference>
<dbReference type="EC" id="3.1.1.-" evidence="4"/>
<sequence length="517" mass="54639">MPSLYLIPLLAALASAWEIGQTVPTTSGTITGHASTWKLNVSEYLGVPYAQPPLGPLRWAAPVALRTPSAAYQGNKFGASCAANVRTPGKNESQTGILAVLGQVGDTFSEDCLTLNVWAKPQTGEAKKAVMVWVYGGGFNTGNSASPTYQGARLADEHDVIVVSMNYRLNVFGFPGLPFLPDNNLGLLDQRLAVEWVRDNIAAFGGDPERITLFGESAGGASVDYYAYAWTKDPIVKGFIPESGTASLGGAKDNLDAWYKATTKLGCGGKEAGAKTVDCARGKSMKEVLDAIKPEGVVPALDTSDFQPIADGKVVFPDYPARRAAGSFIKAPMLVGNNDNEAGLFAVLAQAGAAGAAAKAPSTSSSLAIELGNLRFTCPAGDAAKARRDAGVSAWRYRYAGEWPNQNIGPKAGAWHGSELGMVFGTTERTSNKPDTEEERKLSAKMREAWTTFAKDPVNGLTKLGWPLYDPAKPTLVLLGKPNSSEIAFVDNAPYDKNCGRLYAAVKGGTASKGFKL</sequence>
<feature type="chain" id="PRO_5026376946" description="Carboxylic ester hydrolase" evidence="4">
    <location>
        <begin position="17"/>
        <end position="517"/>
    </location>
</feature>
<accession>A0A6G1I303</accession>
<feature type="signal peptide" evidence="4">
    <location>
        <begin position="1"/>
        <end position="16"/>
    </location>
</feature>
<keyword evidence="3" id="KW-1015">Disulfide bond</keyword>
<dbReference type="SUPFAM" id="SSF53474">
    <property type="entry name" value="alpha/beta-Hydrolases"/>
    <property type="match status" value="1"/>
</dbReference>
<dbReference type="PANTHER" id="PTHR43918:SF4">
    <property type="entry name" value="CARBOXYLIC ESTER HYDROLASE"/>
    <property type="match status" value="1"/>
</dbReference>
<dbReference type="InterPro" id="IPR050654">
    <property type="entry name" value="AChE-related_enzymes"/>
</dbReference>
<evidence type="ECO:0000313" key="7">
    <source>
        <dbReference type="Proteomes" id="UP000799640"/>
    </source>
</evidence>
<reference evidence="6" key="1">
    <citation type="journal article" date="2020" name="Stud. Mycol.">
        <title>101 Dothideomycetes genomes: a test case for predicting lifestyles and emergence of pathogens.</title>
        <authorList>
            <person name="Haridas S."/>
            <person name="Albert R."/>
            <person name="Binder M."/>
            <person name="Bloem J."/>
            <person name="Labutti K."/>
            <person name="Salamov A."/>
            <person name="Andreopoulos B."/>
            <person name="Baker S."/>
            <person name="Barry K."/>
            <person name="Bills G."/>
            <person name="Bluhm B."/>
            <person name="Cannon C."/>
            <person name="Castanera R."/>
            <person name="Culley D."/>
            <person name="Daum C."/>
            <person name="Ezra D."/>
            <person name="Gonzalez J."/>
            <person name="Henrissat B."/>
            <person name="Kuo A."/>
            <person name="Liang C."/>
            <person name="Lipzen A."/>
            <person name="Lutzoni F."/>
            <person name="Magnuson J."/>
            <person name="Mondo S."/>
            <person name="Nolan M."/>
            <person name="Ohm R."/>
            <person name="Pangilinan J."/>
            <person name="Park H.-J."/>
            <person name="Ramirez L."/>
            <person name="Alfaro M."/>
            <person name="Sun H."/>
            <person name="Tritt A."/>
            <person name="Yoshinaga Y."/>
            <person name="Zwiers L.-H."/>
            <person name="Turgeon B."/>
            <person name="Goodwin S."/>
            <person name="Spatafora J."/>
            <person name="Crous P."/>
            <person name="Grigoriev I."/>
        </authorList>
    </citation>
    <scope>NUCLEOTIDE SEQUENCE</scope>
    <source>
        <strain evidence="6">CBS 262.69</strain>
    </source>
</reference>
<evidence type="ECO:0000256" key="2">
    <source>
        <dbReference type="ARBA" id="ARBA00022801"/>
    </source>
</evidence>
<organism evidence="6 7">
    <name type="scientific">Trichodelitschia bisporula</name>
    <dbReference type="NCBI Taxonomy" id="703511"/>
    <lineage>
        <taxon>Eukaryota</taxon>
        <taxon>Fungi</taxon>
        <taxon>Dikarya</taxon>
        <taxon>Ascomycota</taxon>
        <taxon>Pezizomycotina</taxon>
        <taxon>Dothideomycetes</taxon>
        <taxon>Dothideomycetes incertae sedis</taxon>
        <taxon>Phaeotrichales</taxon>
        <taxon>Phaeotrichaceae</taxon>
        <taxon>Trichodelitschia</taxon>
    </lineage>
</organism>
<dbReference type="Proteomes" id="UP000799640">
    <property type="component" value="Unassembled WGS sequence"/>
</dbReference>
<evidence type="ECO:0000259" key="5">
    <source>
        <dbReference type="Pfam" id="PF00135"/>
    </source>
</evidence>
<evidence type="ECO:0000256" key="4">
    <source>
        <dbReference type="RuleBase" id="RU361235"/>
    </source>
</evidence>
<keyword evidence="2 4" id="KW-0378">Hydrolase</keyword>
<dbReference type="OrthoDB" id="408631at2759"/>
<proteinExistence type="inferred from homology"/>
<dbReference type="PROSITE" id="PS00122">
    <property type="entry name" value="CARBOXYLESTERASE_B_1"/>
    <property type="match status" value="1"/>
</dbReference>
<dbReference type="EMBL" id="ML996691">
    <property type="protein sequence ID" value="KAF2402642.1"/>
    <property type="molecule type" value="Genomic_DNA"/>
</dbReference>
<evidence type="ECO:0000256" key="3">
    <source>
        <dbReference type="ARBA" id="ARBA00023157"/>
    </source>
</evidence>
<feature type="domain" description="Carboxylesterase type B" evidence="5">
    <location>
        <begin position="22"/>
        <end position="351"/>
    </location>
</feature>